<dbReference type="AlphaFoldDB" id="A0A6H1U1Q8"/>
<keyword evidence="5" id="KW-0521">NADP</keyword>
<dbReference type="Pfam" id="PF08240">
    <property type="entry name" value="ADH_N"/>
    <property type="match status" value="1"/>
</dbReference>
<dbReference type="Proteomes" id="UP000500857">
    <property type="component" value="Chromosome"/>
</dbReference>
<dbReference type="Pfam" id="PF00107">
    <property type="entry name" value="ADH_zinc_N"/>
    <property type="match status" value="1"/>
</dbReference>
<evidence type="ECO:0000256" key="2">
    <source>
        <dbReference type="ARBA" id="ARBA00008072"/>
    </source>
</evidence>
<keyword evidence="3 8" id="KW-0479">Metal-binding</keyword>
<accession>A0A6H1U1Q8</accession>
<dbReference type="EMBL" id="CP051167">
    <property type="protein sequence ID" value="QIZ72317.1"/>
    <property type="molecule type" value="Genomic_DNA"/>
</dbReference>
<dbReference type="GO" id="GO:0008106">
    <property type="term" value="F:alcohol dehydrogenase (NADP+) activity"/>
    <property type="evidence" value="ECO:0007669"/>
    <property type="project" value="UniProtKB-EC"/>
</dbReference>
<protein>
    <recommendedName>
        <fullName evidence="7">alcohol dehydrogenase (NADP(+))</fullName>
        <ecNumber evidence="7">1.1.1.2</ecNumber>
    </recommendedName>
</protein>
<evidence type="ECO:0000256" key="8">
    <source>
        <dbReference type="RuleBase" id="RU361277"/>
    </source>
</evidence>
<dbReference type="SMART" id="SM00829">
    <property type="entry name" value="PKS_ER"/>
    <property type="match status" value="1"/>
</dbReference>
<organism evidence="10 11">
    <name type="scientific">Oxynema aestuarii AP17</name>
    <dbReference type="NCBI Taxonomy" id="2064643"/>
    <lineage>
        <taxon>Bacteria</taxon>
        <taxon>Bacillati</taxon>
        <taxon>Cyanobacteriota</taxon>
        <taxon>Cyanophyceae</taxon>
        <taxon>Oscillatoriophycideae</taxon>
        <taxon>Oscillatoriales</taxon>
        <taxon>Oscillatoriaceae</taxon>
        <taxon>Oxynema</taxon>
        <taxon>Oxynema aestuarii</taxon>
    </lineage>
</organism>
<dbReference type="Gene3D" id="3.40.50.720">
    <property type="entry name" value="NAD(P)-binding Rossmann-like Domain"/>
    <property type="match status" value="1"/>
</dbReference>
<dbReference type="SUPFAM" id="SSF51735">
    <property type="entry name" value="NAD(P)-binding Rossmann-fold domains"/>
    <property type="match status" value="1"/>
</dbReference>
<dbReference type="EC" id="1.1.1.2" evidence="7"/>
<evidence type="ECO:0000256" key="3">
    <source>
        <dbReference type="ARBA" id="ARBA00022723"/>
    </source>
</evidence>
<evidence type="ECO:0000256" key="5">
    <source>
        <dbReference type="ARBA" id="ARBA00022857"/>
    </source>
</evidence>
<dbReference type="KEGG" id="oxy:HCG48_18485"/>
<dbReference type="InterPro" id="IPR047109">
    <property type="entry name" value="CAD-like"/>
</dbReference>
<dbReference type="PANTHER" id="PTHR42683">
    <property type="entry name" value="ALDEHYDE REDUCTASE"/>
    <property type="match status" value="1"/>
</dbReference>
<dbReference type="GO" id="GO:0008270">
    <property type="term" value="F:zinc ion binding"/>
    <property type="evidence" value="ECO:0007669"/>
    <property type="project" value="InterPro"/>
</dbReference>
<dbReference type="InterPro" id="IPR036291">
    <property type="entry name" value="NAD(P)-bd_dom_sf"/>
</dbReference>
<dbReference type="Gene3D" id="3.90.180.10">
    <property type="entry name" value="Medium-chain alcohol dehydrogenases, catalytic domain"/>
    <property type="match status" value="1"/>
</dbReference>
<feature type="domain" description="Enoyl reductase (ER)" evidence="9">
    <location>
        <begin position="14"/>
        <end position="333"/>
    </location>
</feature>
<evidence type="ECO:0000256" key="7">
    <source>
        <dbReference type="ARBA" id="ARBA00024074"/>
    </source>
</evidence>
<dbReference type="PROSITE" id="PS00059">
    <property type="entry name" value="ADH_ZINC"/>
    <property type="match status" value="1"/>
</dbReference>
<dbReference type="InterPro" id="IPR020843">
    <property type="entry name" value="ER"/>
</dbReference>
<dbReference type="PROSITE" id="PS00065">
    <property type="entry name" value="D_2_HYDROXYACID_DH_1"/>
    <property type="match status" value="1"/>
</dbReference>
<evidence type="ECO:0000256" key="6">
    <source>
        <dbReference type="ARBA" id="ARBA00023002"/>
    </source>
</evidence>
<dbReference type="InterPro" id="IPR002328">
    <property type="entry name" value="ADH_Zn_CS"/>
</dbReference>
<keyword evidence="11" id="KW-1185">Reference proteome</keyword>
<proteinExistence type="inferred from homology"/>
<keyword evidence="4 8" id="KW-0862">Zinc</keyword>
<evidence type="ECO:0000259" key="9">
    <source>
        <dbReference type="SMART" id="SM00829"/>
    </source>
</evidence>
<dbReference type="FunFam" id="3.40.50.720:FF:000022">
    <property type="entry name" value="Cinnamyl alcohol dehydrogenase"/>
    <property type="match status" value="1"/>
</dbReference>
<dbReference type="CDD" id="cd05283">
    <property type="entry name" value="CAD1"/>
    <property type="match status" value="1"/>
</dbReference>
<dbReference type="InterPro" id="IPR013149">
    <property type="entry name" value="ADH-like_C"/>
</dbReference>
<comment type="cofactor">
    <cofactor evidence="1 8">
        <name>Zn(2+)</name>
        <dbReference type="ChEBI" id="CHEBI:29105"/>
    </cofactor>
</comment>
<comment type="similarity">
    <text evidence="2 8">Belongs to the zinc-containing alcohol dehydrogenase family.</text>
</comment>
<reference evidence="10 11" key="1">
    <citation type="submission" date="2020-04" db="EMBL/GenBank/DDBJ databases">
        <authorList>
            <person name="Basu S."/>
            <person name="Maruthanayagam V."/>
            <person name="Chakraborty S."/>
            <person name="Pramanik A."/>
            <person name="Mukherjee J."/>
            <person name="Brink B."/>
        </authorList>
    </citation>
    <scope>NUCLEOTIDE SEQUENCE [LARGE SCALE GENOMIC DNA]</scope>
    <source>
        <strain evidence="10 11">AP17</strain>
    </source>
</reference>
<keyword evidence="6" id="KW-0560">Oxidoreductase</keyword>
<evidence type="ECO:0000313" key="11">
    <source>
        <dbReference type="Proteomes" id="UP000500857"/>
    </source>
</evidence>
<dbReference type="SUPFAM" id="SSF50129">
    <property type="entry name" value="GroES-like"/>
    <property type="match status" value="1"/>
</dbReference>
<evidence type="ECO:0000256" key="4">
    <source>
        <dbReference type="ARBA" id="ARBA00022833"/>
    </source>
</evidence>
<dbReference type="RefSeq" id="WP_168570466.1">
    <property type="nucleotide sequence ID" value="NZ_CP051167.1"/>
</dbReference>
<sequence length="335" mass="36224">MTTVRAYAAREPKGKLEPFAYELGPLDPEGVEIEVEYCGICHSDLSMLNNDWGMTEYPFVPGHEVVGRVAAIGSRVTTLQVGQRVGLGWFSQSCRTCEWCISGEQNLCASAEGTIVGRHGGFADRVRAHRDWVFPLPEGLDPETSGPLFCGGITVFNPIVQCGVKASDRVGIIGIGGLGHMAIQFFRAWGCDVTAFSSSADKEAEAREMGANHFVNSRDPEAIAAVANSYDLILSTVNVDLDWAAYIDALRPKGRLHLVGAVLNPLSIPVFPLLVGQKSISSSPVGNPHSIAQMLDIAARHAVNPIVEIFPLEQVNEAIAKLEKGQPRYRLVLKC</sequence>
<dbReference type="InterPro" id="IPR013154">
    <property type="entry name" value="ADH-like_N"/>
</dbReference>
<evidence type="ECO:0000256" key="1">
    <source>
        <dbReference type="ARBA" id="ARBA00001947"/>
    </source>
</evidence>
<evidence type="ECO:0000313" key="10">
    <source>
        <dbReference type="EMBL" id="QIZ72317.1"/>
    </source>
</evidence>
<dbReference type="InterPro" id="IPR011032">
    <property type="entry name" value="GroES-like_sf"/>
</dbReference>
<dbReference type="InterPro" id="IPR029752">
    <property type="entry name" value="D-isomer_DH_CS1"/>
</dbReference>
<dbReference type="FunFam" id="3.90.180.10:FF:000018">
    <property type="entry name" value="NAD(P)-dependent alcohol dehydrogenase"/>
    <property type="match status" value="1"/>
</dbReference>
<name>A0A6H1U1Q8_9CYAN</name>
<gene>
    <name evidence="10" type="ORF">HCG48_18485</name>
</gene>